<keyword evidence="7" id="KW-1185">Reference proteome</keyword>
<evidence type="ECO:0000259" key="3">
    <source>
        <dbReference type="PROSITE" id="PS51094"/>
    </source>
</evidence>
<protein>
    <submittedName>
        <fullName evidence="6">BglG family transcription antiterminator</fullName>
    </submittedName>
</protein>
<dbReference type="Pfam" id="PF00359">
    <property type="entry name" value="PTS_EIIA_2"/>
    <property type="match status" value="1"/>
</dbReference>
<dbReference type="Gene3D" id="3.40.50.2300">
    <property type="match status" value="1"/>
</dbReference>
<feature type="domain" description="PTS EIIB type-2" evidence="4">
    <location>
        <begin position="400"/>
        <end position="490"/>
    </location>
</feature>
<dbReference type="CDD" id="cd05568">
    <property type="entry name" value="PTS_IIB_bgl_like"/>
    <property type="match status" value="1"/>
</dbReference>
<keyword evidence="1" id="KW-0808">Transferase</keyword>
<comment type="caution">
    <text evidence="6">The sequence shown here is derived from an EMBL/GenBank/DDBJ whole genome shotgun (WGS) entry which is preliminary data.</text>
</comment>
<dbReference type="InterPro" id="IPR036388">
    <property type="entry name" value="WH-like_DNA-bd_sf"/>
</dbReference>
<evidence type="ECO:0000256" key="1">
    <source>
        <dbReference type="ARBA" id="ARBA00022679"/>
    </source>
</evidence>
<dbReference type="PROSITE" id="PS51094">
    <property type="entry name" value="PTS_EIIA_TYPE_2"/>
    <property type="match status" value="1"/>
</dbReference>
<dbReference type="SUPFAM" id="SSF52794">
    <property type="entry name" value="PTS system IIB component-like"/>
    <property type="match status" value="1"/>
</dbReference>
<evidence type="ECO:0000259" key="4">
    <source>
        <dbReference type="PROSITE" id="PS51099"/>
    </source>
</evidence>
<organism evidence="6 7">
    <name type="scientific">Halobacillus campisalis</name>
    <dbReference type="NCBI Taxonomy" id="435909"/>
    <lineage>
        <taxon>Bacteria</taxon>
        <taxon>Bacillati</taxon>
        <taxon>Bacillota</taxon>
        <taxon>Bacilli</taxon>
        <taxon>Bacillales</taxon>
        <taxon>Bacillaceae</taxon>
        <taxon>Halobacillus</taxon>
    </lineage>
</organism>
<feature type="domain" description="PTS EIIA type-2" evidence="3">
    <location>
        <begin position="500"/>
        <end position="637"/>
    </location>
</feature>
<dbReference type="InterPro" id="IPR036634">
    <property type="entry name" value="PRD_sf"/>
</dbReference>
<dbReference type="Gene3D" id="1.10.1790.10">
    <property type="entry name" value="PRD domain"/>
    <property type="match status" value="2"/>
</dbReference>
<dbReference type="Pfam" id="PF00874">
    <property type="entry name" value="PRD"/>
    <property type="match status" value="2"/>
</dbReference>
<keyword evidence="2" id="KW-0677">Repeat</keyword>
<dbReference type="InterPro" id="IPR011608">
    <property type="entry name" value="PRD"/>
</dbReference>
<sequence length="637" mass="73192">MNDRQTELLRKLLVHSQDVFNVNDLARDLECSEKTLRNDMKVVEAWLQKESSAQLIRKPGIGVYISASDDERSHLFQQIHRTDSKSEKDRILELAYRMLVEEKTLTLAKVAEEYFTTIPAIKEDMESIKCWLEEYDLNLVSKQRLGSRIVGGELNKRNALAHLSELISSSESSRDYVLQLFPVYELDTVRQAIERMQREYDFYFNDGELESLLIHALVMIKRTRQHSAIQMKATDKRLAVETEEYHMASWFFEKIGRVLRLHFPEEEKIYFTWHLISCKRPDKPPSSSMNDVLNEVIEQLTMQLQIMTMMDFRGDRVLMNGLRVHLESAIHRVRYGFSIRNPMLSEIKKMYPYMLSMVVLALEEVNHKQNLKIPEDEAAYLVLHFQAAVERVEKKRDTSKRVLIVCELGVGMSHLLQAKLEQSYKGMEIVGCVGERNVAQMLEEHTTDFILSTKALNVSEVPTLVISPLLESKDKKQVDQFLKKLDQESSEPADAGQLTEFMQEELTFTGLNLTHRYKVIELLSQNLAEKGFVKETFGHRALLRERSSATSIGGGIAIPHAHPDEVNKSAVALAVLEEPIEWGSEKVSLVFLLAVAKEDQGLTRPLMKAVAKISSEPERVERLIDSHSFSEIQKELV</sequence>
<evidence type="ECO:0000256" key="2">
    <source>
        <dbReference type="ARBA" id="ARBA00022737"/>
    </source>
</evidence>
<evidence type="ECO:0000313" key="7">
    <source>
        <dbReference type="Proteomes" id="UP001596494"/>
    </source>
</evidence>
<dbReference type="Proteomes" id="UP001596494">
    <property type="component" value="Unassembled WGS sequence"/>
</dbReference>
<dbReference type="PANTHER" id="PTHR30185:SF12">
    <property type="entry name" value="TRANSCRIPTIONAL REGULATOR MANR"/>
    <property type="match status" value="1"/>
</dbReference>
<reference evidence="7" key="1">
    <citation type="journal article" date="2019" name="Int. J. Syst. Evol. Microbiol.">
        <title>The Global Catalogue of Microorganisms (GCM) 10K type strain sequencing project: providing services to taxonomists for standard genome sequencing and annotation.</title>
        <authorList>
            <consortium name="The Broad Institute Genomics Platform"/>
            <consortium name="The Broad Institute Genome Sequencing Center for Infectious Disease"/>
            <person name="Wu L."/>
            <person name="Ma J."/>
        </authorList>
    </citation>
    <scope>NUCLEOTIDE SEQUENCE [LARGE SCALE GENOMIC DNA]</scope>
    <source>
        <strain evidence="7">CCUG 73951</strain>
    </source>
</reference>
<dbReference type="PROSITE" id="PS51099">
    <property type="entry name" value="PTS_EIIB_TYPE_2"/>
    <property type="match status" value="1"/>
</dbReference>
<proteinExistence type="predicted"/>
<accession>A0ABW2K6C4</accession>
<dbReference type="SUPFAM" id="SSF55804">
    <property type="entry name" value="Phoshotransferase/anion transport protein"/>
    <property type="match status" value="1"/>
</dbReference>
<name>A0ABW2K6C4_9BACI</name>
<dbReference type="SUPFAM" id="SSF63520">
    <property type="entry name" value="PTS-regulatory domain, PRD"/>
    <property type="match status" value="2"/>
</dbReference>
<dbReference type="Gene3D" id="1.10.10.10">
    <property type="entry name" value="Winged helix-like DNA-binding domain superfamily/Winged helix DNA-binding domain"/>
    <property type="match status" value="1"/>
</dbReference>
<dbReference type="InterPro" id="IPR013011">
    <property type="entry name" value="PTS_EIIB_2"/>
</dbReference>
<feature type="domain" description="PRD" evidence="5">
    <location>
        <begin position="288"/>
        <end position="395"/>
    </location>
</feature>
<dbReference type="InterPro" id="IPR050661">
    <property type="entry name" value="BglG_antiterminators"/>
</dbReference>
<dbReference type="Gene3D" id="3.40.930.10">
    <property type="entry name" value="Mannitol-specific EII, Chain A"/>
    <property type="match status" value="1"/>
</dbReference>
<dbReference type="InterPro" id="IPR016152">
    <property type="entry name" value="PTrfase/Anion_transptr"/>
</dbReference>
<dbReference type="PANTHER" id="PTHR30185">
    <property type="entry name" value="CRYPTIC BETA-GLUCOSIDE BGL OPERON ANTITERMINATOR"/>
    <property type="match status" value="1"/>
</dbReference>
<evidence type="ECO:0000259" key="5">
    <source>
        <dbReference type="PROSITE" id="PS51372"/>
    </source>
</evidence>
<dbReference type="EMBL" id="JBHTBY010000011">
    <property type="protein sequence ID" value="MFC7321712.1"/>
    <property type="molecule type" value="Genomic_DNA"/>
</dbReference>
<dbReference type="InterPro" id="IPR036095">
    <property type="entry name" value="PTS_EIIB-like_sf"/>
</dbReference>
<dbReference type="RefSeq" id="WP_289216574.1">
    <property type="nucleotide sequence ID" value="NZ_JAPVRC010000007.1"/>
</dbReference>
<evidence type="ECO:0000313" key="6">
    <source>
        <dbReference type="EMBL" id="MFC7321712.1"/>
    </source>
</evidence>
<dbReference type="PROSITE" id="PS00372">
    <property type="entry name" value="PTS_EIIA_TYPE_2_HIS"/>
    <property type="match status" value="1"/>
</dbReference>
<dbReference type="InterPro" id="IPR002178">
    <property type="entry name" value="PTS_EIIA_type-2_dom"/>
</dbReference>
<dbReference type="PROSITE" id="PS51372">
    <property type="entry name" value="PRD_2"/>
    <property type="match status" value="2"/>
</dbReference>
<gene>
    <name evidence="6" type="ORF">ACFQMN_12570</name>
</gene>
<feature type="domain" description="PRD" evidence="5">
    <location>
        <begin position="180"/>
        <end position="285"/>
    </location>
</feature>
<dbReference type="CDD" id="cd00211">
    <property type="entry name" value="PTS_IIA_fru"/>
    <property type="match status" value="1"/>
</dbReference>